<evidence type="ECO:0000256" key="1">
    <source>
        <dbReference type="SAM" id="MobiDB-lite"/>
    </source>
</evidence>
<organism evidence="2 3">
    <name type="scientific">Cyphellophora europaea (strain CBS 101466)</name>
    <name type="common">Phialophora europaea</name>
    <dbReference type="NCBI Taxonomy" id="1220924"/>
    <lineage>
        <taxon>Eukaryota</taxon>
        <taxon>Fungi</taxon>
        <taxon>Dikarya</taxon>
        <taxon>Ascomycota</taxon>
        <taxon>Pezizomycotina</taxon>
        <taxon>Eurotiomycetes</taxon>
        <taxon>Chaetothyriomycetidae</taxon>
        <taxon>Chaetothyriales</taxon>
        <taxon>Cyphellophoraceae</taxon>
        <taxon>Cyphellophora</taxon>
    </lineage>
</organism>
<dbReference type="RefSeq" id="XP_008720205.1">
    <property type="nucleotide sequence ID" value="XM_008721983.1"/>
</dbReference>
<dbReference type="EMBL" id="KB822723">
    <property type="protein sequence ID" value="ETN38036.1"/>
    <property type="molecule type" value="Genomic_DNA"/>
</dbReference>
<reference evidence="2 3" key="1">
    <citation type="submission" date="2013-03" db="EMBL/GenBank/DDBJ databases">
        <title>The Genome Sequence of Phialophora europaea CBS 101466.</title>
        <authorList>
            <consortium name="The Broad Institute Genomics Platform"/>
            <person name="Cuomo C."/>
            <person name="de Hoog S."/>
            <person name="Gorbushina A."/>
            <person name="Walker B."/>
            <person name="Young S.K."/>
            <person name="Zeng Q."/>
            <person name="Gargeya S."/>
            <person name="Fitzgerald M."/>
            <person name="Haas B."/>
            <person name="Abouelleil A."/>
            <person name="Allen A.W."/>
            <person name="Alvarado L."/>
            <person name="Arachchi H.M."/>
            <person name="Berlin A.M."/>
            <person name="Chapman S.B."/>
            <person name="Gainer-Dewar J."/>
            <person name="Goldberg J."/>
            <person name="Griggs A."/>
            <person name="Gujja S."/>
            <person name="Hansen M."/>
            <person name="Howarth C."/>
            <person name="Imamovic A."/>
            <person name="Ireland A."/>
            <person name="Larimer J."/>
            <person name="McCowan C."/>
            <person name="Murphy C."/>
            <person name="Pearson M."/>
            <person name="Poon T.W."/>
            <person name="Priest M."/>
            <person name="Roberts A."/>
            <person name="Saif S."/>
            <person name="Shea T."/>
            <person name="Sisk P."/>
            <person name="Sykes S."/>
            <person name="Wortman J."/>
            <person name="Nusbaum C."/>
            <person name="Birren B."/>
        </authorList>
    </citation>
    <scope>NUCLEOTIDE SEQUENCE [LARGE SCALE GENOMIC DNA]</scope>
    <source>
        <strain evidence="2 3">CBS 101466</strain>
    </source>
</reference>
<name>W2RNF1_CYPE1</name>
<dbReference type="Proteomes" id="UP000030752">
    <property type="component" value="Unassembled WGS sequence"/>
</dbReference>
<dbReference type="InParanoid" id="W2RNF1"/>
<dbReference type="AlphaFoldDB" id="W2RNF1"/>
<dbReference type="HOGENOM" id="CLU_3399378_0_0_1"/>
<gene>
    <name evidence="2" type="ORF">HMPREF1541_07659</name>
</gene>
<proteinExistence type="predicted"/>
<evidence type="ECO:0000313" key="3">
    <source>
        <dbReference type="Proteomes" id="UP000030752"/>
    </source>
</evidence>
<sequence length="31" mass="3502">MHSLLLQAVSSDSRDDCDPQRECIPTKMLPD</sequence>
<dbReference type="VEuPathDB" id="FungiDB:HMPREF1541_07659"/>
<evidence type="ECO:0000313" key="2">
    <source>
        <dbReference type="EMBL" id="ETN38036.1"/>
    </source>
</evidence>
<dbReference type="GeneID" id="19974998"/>
<feature type="compositionally biased region" description="Basic and acidic residues" evidence="1">
    <location>
        <begin position="12"/>
        <end position="21"/>
    </location>
</feature>
<keyword evidence="3" id="KW-1185">Reference proteome</keyword>
<protein>
    <submittedName>
        <fullName evidence="2">Uncharacterized protein</fullName>
    </submittedName>
</protein>
<feature type="region of interest" description="Disordered" evidence="1">
    <location>
        <begin position="1"/>
        <end position="31"/>
    </location>
</feature>
<accession>W2RNF1</accession>